<dbReference type="NCBIfam" id="TIGR00945">
    <property type="entry name" value="tatC"/>
    <property type="match status" value="1"/>
</dbReference>
<keyword evidence="5" id="KW-1003">Cell membrane</keyword>
<comment type="subunit">
    <text evidence="5">Forms a complex with TatA.</text>
</comment>
<keyword evidence="7" id="KW-1185">Reference proteome</keyword>
<keyword evidence="3 5" id="KW-1133">Transmembrane helix</keyword>
<proteinExistence type="inferred from homology"/>
<accession>A0ABV8PHZ1</accession>
<feature type="transmembrane region" description="Helical" evidence="5">
    <location>
        <begin position="97"/>
        <end position="116"/>
    </location>
</feature>
<dbReference type="HAMAP" id="MF_00902">
    <property type="entry name" value="TatC"/>
    <property type="match status" value="1"/>
</dbReference>
<dbReference type="PRINTS" id="PR01840">
    <property type="entry name" value="TATCFAMILY"/>
</dbReference>
<keyword evidence="5" id="KW-0811">Translocation</keyword>
<evidence type="ECO:0000256" key="2">
    <source>
        <dbReference type="ARBA" id="ARBA00022692"/>
    </source>
</evidence>
<dbReference type="Proteomes" id="UP001595841">
    <property type="component" value="Unassembled WGS sequence"/>
</dbReference>
<dbReference type="Pfam" id="PF00902">
    <property type="entry name" value="TatC"/>
    <property type="match status" value="1"/>
</dbReference>
<protein>
    <recommendedName>
        <fullName evidence="5">Sec-independent protein translocase protein TatC</fullName>
    </recommendedName>
</protein>
<evidence type="ECO:0000256" key="5">
    <source>
        <dbReference type="HAMAP-Rule" id="MF_00902"/>
    </source>
</evidence>
<keyword evidence="4 5" id="KW-0472">Membrane</keyword>
<dbReference type="PANTHER" id="PTHR30371">
    <property type="entry name" value="SEC-INDEPENDENT PROTEIN TRANSLOCASE PROTEIN TATC"/>
    <property type="match status" value="1"/>
</dbReference>
<keyword evidence="2 5" id="KW-0812">Transmembrane</keyword>
<evidence type="ECO:0000256" key="4">
    <source>
        <dbReference type="ARBA" id="ARBA00023136"/>
    </source>
</evidence>
<comment type="caution">
    <text evidence="6">The sequence shown here is derived from an EMBL/GenBank/DDBJ whole genome shotgun (WGS) entry which is preliminary data.</text>
</comment>
<keyword evidence="5" id="KW-0653">Protein transport</keyword>
<feature type="transmembrane region" description="Helical" evidence="5">
    <location>
        <begin position="30"/>
        <end position="51"/>
    </location>
</feature>
<keyword evidence="5" id="KW-0813">Transport</keyword>
<dbReference type="EMBL" id="JBHSCL010000004">
    <property type="protein sequence ID" value="MFC4219648.1"/>
    <property type="molecule type" value="Genomic_DNA"/>
</dbReference>
<evidence type="ECO:0000313" key="7">
    <source>
        <dbReference type="Proteomes" id="UP001595841"/>
    </source>
</evidence>
<feature type="transmembrane region" description="Helical" evidence="5">
    <location>
        <begin position="246"/>
        <end position="265"/>
    </location>
</feature>
<feature type="transmembrane region" description="Helical" evidence="5">
    <location>
        <begin position="137"/>
        <end position="156"/>
    </location>
</feature>
<name>A0ABV8PHZ1_9FLAO</name>
<comment type="similarity">
    <text evidence="5">Belongs to the TatC family.</text>
</comment>
<reference evidence="7" key="1">
    <citation type="journal article" date="2019" name="Int. J. Syst. Evol. Microbiol.">
        <title>The Global Catalogue of Microorganisms (GCM) 10K type strain sequencing project: providing services to taxonomists for standard genome sequencing and annotation.</title>
        <authorList>
            <consortium name="The Broad Institute Genomics Platform"/>
            <consortium name="The Broad Institute Genome Sequencing Center for Infectious Disease"/>
            <person name="Wu L."/>
            <person name="Ma J."/>
        </authorList>
    </citation>
    <scope>NUCLEOTIDE SEQUENCE [LARGE SCALE GENOMIC DNA]</scope>
    <source>
        <strain evidence="7">CGMCC 1.15774</strain>
    </source>
</reference>
<feature type="transmembrane region" description="Helical" evidence="5">
    <location>
        <begin position="188"/>
        <end position="211"/>
    </location>
</feature>
<feature type="transmembrane region" description="Helical" evidence="5">
    <location>
        <begin position="223"/>
        <end position="240"/>
    </location>
</feature>
<evidence type="ECO:0000313" key="6">
    <source>
        <dbReference type="EMBL" id="MFC4219648.1"/>
    </source>
</evidence>
<dbReference type="InterPro" id="IPR002033">
    <property type="entry name" value="TatC"/>
</dbReference>
<comment type="function">
    <text evidence="5">Part of the twin-arginine translocation (Tat) system that transports large folded proteins containing a characteristic twin-arginine motif in their signal peptide across membranes.</text>
</comment>
<dbReference type="RefSeq" id="WP_379763019.1">
    <property type="nucleotide sequence ID" value="NZ_JBHSCL010000004.1"/>
</dbReference>
<evidence type="ECO:0000256" key="3">
    <source>
        <dbReference type="ARBA" id="ARBA00022989"/>
    </source>
</evidence>
<gene>
    <name evidence="5 6" type="primary">tatC</name>
    <name evidence="6" type="ORF">ACFOWS_05870</name>
</gene>
<dbReference type="PANTHER" id="PTHR30371:SF0">
    <property type="entry name" value="SEC-INDEPENDENT PROTEIN TRANSLOCASE PROTEIN TATC, CHLOROPLASTIC-RELATED"/>
    <property type="match status" value="1"/>
</dbReference>
<organism evidence="6 7">
    <name type="scientific">Flagellimonas marina</name>
    <dbReference type="NCBI Taxonomy" id="1775168"/>
    <lineage>
        <taxon>Bacteria</taxon>
        <taxon>Pseudomonadati</taxon>
        <taxon>Bacteroidota</taxon>
        <taxon>Flavobacteriia</taxon>
        <taxon>Flavobacteriales</taxon>
        <taxon>Flavobacteriaceae</taxon>
        <taxon>Flagellimonas</taxon>
    </lineage>
</organism>
<sequence length="280" mass="31863">MAKKNKKNPDEMSFLDHLEELRWHLIRSTLAIVIIACVAFVMKDFVFGIIFGPKSMDFPTYRFFCNIATSFGIDSEFCGDELPFTIQSRLMAGQFSAHIWTSIWAGVIIGFPYILWEIWRFISPGLYEKERKYSRGFIFTASILFFLGVLFGYYVVAPLSINFLGTYQVSDVVNNEIDLASYIGTVRAAVIACGIMFELPIVIFFLTKVGLVTPEILRKYRKIALVIVLILSAIITPPDITSQIVVAIPVLILYQISIYISKIVVKREAKKEKERKNAKP</sequence>
<comment type="subcellular location">
    <subcellularLocation>
        <location evidence="5">Cell membrane</location>
        <topology evidence="5">Multi-pass membrane protein</topology>
    </subcellularLocation>
    <subcellularLocation>
        <location evidence="1">Membrane</location>
        <topology evidence="1">Multi-pass membrane protein</topology>
    </subcellularLocation>
</comment>
<evidence type="ECO:0000256" key="1">
    <source>
        <dbReference type="ARBA" id="ARBA00004141"/>
    </source>
</evidence>